<dbReference type="RefSeq" id="WP_197006820.1">
    <property type="nucleotide sequence ID" value="NZ_BONS01000006.1"/>
</dbReference>
<comment type="caution">
    <text evidence="1">The sequence shown here is derived from an EMBL/GenBank/DDBJ whole genome shotgun (WGS) entry which is preliminary data.</text>
</comment>
<keyword evidence="2" id="KW-1185">Reference proteome</keyword>
<protein>
    <submittedName>
        <fullName evidence="1">Uncharacterized protein</fullName>
    </submittedName>
</protein>
<accession>A0A8J7KMA8</accession>
<proteinExistence type="predicted"/>
<evidence type="ECO:0000313" key="2">
    <source>
        <dbReference type="Proteomes" id="UP000622552"/>
    </source>
</evidence>
<sequence>MIGPFRYSVRGALDIIERAPRDLRQVDVFKVAVNMGLLDLGGGTPRVPAHVDPAYAMTADLEKPLIMLQPGPGTVVVGDGWHRVYRAVVEGRRQLPAYLLTVEETEEVKTLGP</sequence>
<dbReference type="Proteomes" id="UP000622552">
    <property type="component" value="Unassembled WGS sequence"/>
</dbReference>
<name>A0A8J7KMA8_9ACTN</name>
<dbReference type="EMBL" id="JADOUF010000001">
    <property type="protein sequence ID" value="MBG6140254.1"/>
    <property type="molecule type" value="Genomic_DNA"/>
</dbReference>
<evidence type="ECO:0000313" key="1">
    <source>
        <dbReference type="EMBL" id="MBG6140254.1"/>
    </source>
</evidence>
<organism evidence="1 2">
    <name type="scientific">Longispora fulva</name>
    <dbReference type="NCBI Taxonomy" id="619741"/>
    <lineage>
        <taxon>Bacteria</taxon>
        <taxon>Bacillati</taxon>
        <taxon>Actinomycetota</taxon>
        <taxon>Actinomycetes</taxon>
        <taxon>Micromonosporales</taxon>
        <taxon>Micromonosporaceae</taxon>
        <taxon>Longispora</taxon>
    </lineage>
</organism>
<dbReference type="AlphaFoldDB" id="A0A8J7KMA8"/>
<reference evidence="1" key="1">
    <citation type="submission" date="2020-11" db="EMBL/GenBank/DDBJ databases">
        <title>Sequencing the genomes of 1000 actinobacteria strains.</title>
        <authorList>
            <person name="Klenk H.-P."/>
        </authorList>
    </citation>
    <scope>NUCLEOTIDE SEQUENCE</scope>
    <source>
        <strain evidence="1">DSM 45356</strain>
    </source>
</reference>
<gene>
    <name evidence="1" type="ORF">IW245_006448</name>
</gene>